<keyword evidence="3" id="KW-1185">Reference proteome</keyword>
<dbReference type="EMBL" id="JAKELL010000023">
    <property type="protein sequence ID" value="KAH8992201.1"/>
    <property type="molecule type" value="Genomic_DNA"/>
</dbReference>
<evidence type="ECO:0000313" key="2">
    <source>
        <dbReference type="EMBL" id="KAH8992201.1"/>
    </source>
</evidence>
<evidence type="ECO:0000313" key="3">
    <source>
        <dbReference type="Proteomes" id="UP001201163"/>
    </source>
</evidence>
<name>A0AAD4LK58_9AGAM</name>
<proteinExistence type="predicted"/>
<dbReference type="Proteomes" id="UP001201163">
    <property type="component" value="Unassembled WGS sequence"/>
</dbReference>
<gene>
    <name evidence="2" type="ORF">EDB92DRAFT_591166</name>
</gene>
<dbReference type="AlphaFoldDB" id="A0AAD4LK58"/>
<evidence type="ECO:0000256" key="1">
    <source>
        <dbReference type="SAM" id="MobiDB-lite"/>
    </source>
</evidence>
<feature type="compositionally biased region" description="Polar residues" evidence="1">
    <location>
        <begin position="160"/>
        <end position="174"/>
    </location>
</feature>
<sequence>MHHLYYWLRPCRVRCSHPFESRFAGPRGSVPERPITALPTHGFRRQRLYAFNTPVTTRCPSIPSVHLRVLVVLGCALTPTLNRTAHISSLHFPLTDIFNQFSTNCHLIKSSFFFKWVLQICHAAVSKTEVSHYRYAFCDVLVFVLSTHTPGQQHAVGKQGDQTRGPNGNVASPGSTSTTQPDSHSSSSQRRPTPTTSTVPRPRSGWCGFPDPTGGLPGPLGRILGR</sequence>
<organism evidence="2 3">
    <name type="scientific">Lactarius akahatsu</name>
    <dbReference type="NCBI Taxonomy" id="416441"/>
    <lineage>
        <taxon>Eukaryota</taxon>
        <taxon>Fungi</taxon>
        <taxon>Dikarya</taxon>
        <taxon>Basidiomycota</taxon>
        <taxon>Agaricomycotina</taxon>
        <taxon>Agaricomycetes</taxon>
        <taxon>Russulales</taxon>
        <taxon>Russulaceae</taxon>
        <taxon>Lactarius</taxon>
    </lineage>
</organism>
<feature type="region of interest" description="Disordered" evidence="1">
    <location>
        <begin position="152"/>
        <end position="226"/>
    </location>
</feature>
<reference evidence="2" key="1">
    <citation type="submission" date="2022-01" db="EMBL/GenBank/DDBJ databases">
        <title>Comparative genomics reveals a dynamic genome evolution in the ectomycorrhizal milk-cap (Lactarius) mushrooms.</title>
        <authorList>
            <consortium name="DOE Joint Genome Institute"/>
            <person name="Lebreton A."/>
            <person name="Tang N."/>
            <person name="Kuo A."/>
            <person name="LaButti K."/>
            <person name="Drula E."/>
            <person name="Barry K."/>
            <person name="Clum A."/>
            <person name="Lipzen A."/>
            <person name="Mousain D."/>
            <person name="Ng V."/>
            <person name="Wang R."/>
            <person name="Wang X."/>
            <person name="Dai Y."/>
            <person name="Henrissat B."/>
            <person name="Grigoriev I.V."/>
            <person name="Guerin-Laguette A."/>
            <person name="Yu F."/>
            <person name="Martin F.M."/>
        </authorList>
    </citation>
    <scope>NUCLEOTIDE SEQUENCE</scope>
    <source>
        <strain evidence="2">QP</strain>
    </source>
</reference>
<protein>
    <submittedName>
        <fullName evidence="2">Uncharacterized protein</fullName>
    </submittedName>
</protein>
<feature type="compositionally biased region" description="Low complexity" evidence="1">
    <location>
        <begin position="175"/>
        <end position="226"/>
    </location>
</feature>
<comment type="caution">
    <text evidence="2">The sequence shown here is derived from an EMBL/GenBank/DDBJ whole genome shotgun (WGS) entry which is preliminary data.</text>
</comment>
<accession>A0AAD4LK58</accession>